<feature type="domain" description="Vps16 N-terminal" evidence="4">
    <location>
        <begin position="15"/>
        <end position="182"/>
    </location>
</feature>
<dbReference type="PANTHER" id="PTHR12811">
    <property type="entry name" value="VACUOLAR PROTEIN SORTING VPS16"/>
    <property type="match status" value="1"/>
</dbReference>
<name>A0ABY8UMA0_TETOB</name>
<dbReference type="InterPro" id="IPR006926">
    <property type="entry name" value="Vps16_N"/>
</dbReference>
<dbReference type="InterPro" id="IPR038132">
    <property type="entry name" value="Vps16_C_sf"/>
</dbReference>
<dbReference type="InterPro" id="IPR011041">
    <property type="entry name" value="Quinoprot_gluc/sorb_DH_b-prop"/>
</dbReference>
<proteinExistence type="inferred from homology"/>
<sequence length="943" mass="99292">MSSAALASLRADAVSDWEPCADTFYCQEHLYDLGWQDVDLDVQRVAAAPFGGPLALMRDESALTVVRSGAPGGRPVVRIFSCAGQLLGSFLWEGGKLAGWGWSSELELLLVDAAGKVSFYSISGARSPKQVSFGPELEAEGVSHVALYADGLVVMGAKSCQLWAVAGLQEPRAVRLPRIPGLGVLQGGSNSSSNVAGAGAAAADREGGQGGSSSVCLAVLEPRFTLSSGLEVLVAVRDTVWVVDDHGATDQPLPAGCGGVAAMAVSPNGTFVALSCNDGKLRVMTSDFSQQLSEFDSRSGVPPACIAWCGVDAVALRWEGLLLLVGPYGDWLKRPCQGAVALVTEVDGLRMVSSSTCSLLRRVPDALVQVYKPGSTSPAAQLLDARDLFDAGSARADKLLRQMAGHLAEAVEGCAAAAGETLWSVHAACAEKLLGQMSGHLAEAVEGCAAAAGLDLSKTRQRALLRAAVFGRAFAPSVAAPLLRETAQRLRLLNALREPEVGLPLTMPQLQALSLPVVVNRLVLLRQHLLAYKVAEALGGSGQQEVLLHWAAAKISASPAVPDFALKEALAAKMSKLERPKYAALAAHAQSVGRRSLAIKLLEEEPSAAQQVPLLLSLAKTAGISSSSSGGNGAAAAEEAGGAEDTLGRALLKAIVSGDPDLVYLVLFEAYRSRPLPEFWKLVSPRATARKLFVKFTRLKEPELLETLYVTQQLHQEAADLALESALRHLVPHGAAAAARPDEAEVAKAISGLQAAAQKYTHCRDAAWQSKAATEAAALLKEQAKLERDTGQSLFVGLSLADTIATCLRLGHAKAAANLRSKFAVPEARWYWVKLGALAAAHDWEALDAWAGERKSPIGWEPFLQAAQKHGAPREVLARLIARMPDSRAKADAYEAISCPREAAEVAAKLRDGDLLARIQGAVSANSPAGIAIAQIRERFQGR</sequence>
<dbReference type="SUPFAM" id="SSF50952">
    <property type="entry name" value="Soluble quinoprotein glucose dehydrogenase"/>
    <property type="match status" value="1"/>
</dbReference>
<evidence type="ECO:0000256" key="1">
    <source>
        <dbReference type="ARBA" id="ARBA00009250"/>
    </source>
</evidence>
<dbReference type="PANTHER" id="PTHR12811:SF0">
    <property type="entry name" value="VACUOLAR PROTEIN SORTING-ASSOCIATED PROTEIN 16 HOMOLOG"/>
    <property type="match status" value="1"/>
</dbReference>
<feature type="domain" description="Vps16 C-terminal" evidence="3">
    <location>
        <begin position="582"/>
        <end position="621"/>
    </location>
</feature>
<dbReference type="InterPro" id="IPR016534">
    <property type="entry name" value="VPS16"/>
</dbReference>
<dbReference type="EMBL" id="CP126221">
    <property type="protein sequence ID" value="WIA22377.1"/>
    <property type="molecule type" value="Genomic_DNA"/>
</dbReference>
<comment type="function">
    <text evidence="2">Required for vacuole biogenesis and vacuole enlargment in dividing and expanding cells. Involved in the docking or fusion of prevacuolar vesicles.</text>
</comment>
<dbReference type="InterPro" id="IPR006925">
    <property type="entry name" value="Vps16_C"/>
</dbReference>
<evidence type="ECO:0000259" key="4">
    <source>
        <dbReference type="Pfam" id="PF04841"/>
    </source>
</evidence>
<keyword evidence="2" id="KW-0926">Vacuole</keyword>
<dbReference type="PIRSF" id="PIRSF007949">
    <property type="entry name" value="VPS16"/>
    <property type="match status" value="1"/>
</dbReference>
<evidence type="ECO:0000313" key="6">
    <source>
        <dbReference type="Proteomes" id="UP001244341"/>
    </source>
</evidence>
<dbReference type="Pfam" id="PF04841">
    <property type="entry name" value="Vps16_N"/>
    <property type="match status" value="2"/>
</dbReference>
<dbReference type="InterPro" id="IPR015943">
    <property type="entry name" value="WD40/YVTN_repeat-like_dom_sf"/>
</dbReference>
<dbReference type="Gene3D" id="2.130.10.10">
    <property type="entry name" value="YVTN repeat-like/Quinoprotein amine dehydrogenase"/>
    <property type="match status" value="1"/>
</dbReference>
<reference evidence="5 6" key="1">
    <citation type="submission" date="2023-05" db="EMBL/GenBank/DDBJ databases">
        <title>A 100% complete, gapless, phased diploid assembly of the Scenedesmus obliquus UTEX 3031 genome.</title>
        <authorList>
            <person name="Biondi T.C."/>
            <person name="Hanschen E.R."/>
            <person name="Kwon T."/>
            <person name="Eng W."/>
            <person name="Kruse C.P.S."/>
            <person name="Koehler S.I."/>
            <person name="Kunde Y."/>
            <person name="Gleasner C.D."/>
            <person name="You Mak K.T."/>
            <person name="Polle J."/>
            <person name="Hovde B.T."/>
            <person name="Starkenburg S.R."/>
        </authorList>
    </citation>
    <scope>NUCLEOTIDE SEQUENCE [LARGE SCALE GENOMIC DNA]</scope>
    <source>
        <strain evidence="5 6">DOE0152z</strain>
    </source>
</reference>
<keyword evidence="2" id="KW-0472">Membrane</keyword>
<evidence type="ECO:0000256" key="2">
    <source>
        <dbReference type="PIRNR" id="PIRNR007949"/>
    </source>
</evidence>
<evidence type="ECO:0000313" key="5">
    <source>
        <dbReference type="EMBL" id="WIA22377.1"/>
    </source>
</evidence>
<organism evidence="5 6">
    <name type="scientific">Tetradesmus obliquus</name>
    <name type="common">Green alga</name>
    <name type="synonym">Acutodesmus obliquus</name>
    <dbReference type="NCBI Taxonomy" id="3088"/>
    <lineage>
        <taxon>Eukaryota</taxon>
        <taxon>Viridiplantae</taxon>
        <taxon>Chlorophyta</taxon>
        <taxon>core chlorophytes</taxon>
        <taxon>Chlorophyceae</taxon>
        <taxon>CS clade</taxon>
        <taxon>Sphaeropleales</taxon>
        <taxon>Scenedesmaceae</taxon>
        <taxon>Tetradesmus</taxon>
    </lineage>
</organism>
<gene>
    <name evidence="5" type="ORF">OEZ85_004684</name>
</gene>
<comment type="similarity">
    <text evidence="1 2">Belongs to the VPS16 family.</text>
</comment>
<feature type="domain" description="Vps16 C-terminal" evidence="3">
    <location>
        <begin position="648"/>
        <end position="932"/>
    </location>
</feature>
<protein>
    <recommendedName>
        <fullName evidence="2">Protein VACUOLELESS1</fullName>
    </recommendedName>
</protein>
<dbReference type="Proteomes" id="UP001244341">
    <property type="component" value="Chromosome 14b"/>
</dbReference>
<evidence type="ECO:0000259" key="3">
    <source>
        <dbReference type="Pfam" id="PF04840"/>
    </source>
</evidence>
<dbReference type="Gene3D" id="1.10.150.780">
    <property type="entry name" value="Vps16, C-terminal region"/>
    <property type="match status" value="1"/>
</dbReference>
<dbReference type="Pfam" id="PF04840">
    <property type="entry name" value="Vps16_C"/>
    <property type="match status" value="2"/>
</dbReference>
<feature type="domain" description="Vps16 N-terminal" evidence="4">
    <location>
        <begin position="233"/>
        <end position="421"/>
    </location>
</feature>
<comment type="subcellular location">
    <subcellularLocation>
        <location evidence="2">Vacuole membrane</location>
        <topology evidence="2">Peripheral membrane protein</topology>
    </subcellularLocation>
</comment>
<keyword evidence="6" id="KW-1185">Reference proteome</keyword>
<accession>A0ABY8UMA0</accession>